<evidence type="ECO:0000313" key="1">
    <source>
        <dbReference type="EMBL" id="KKL44993.1"/>
    </source>
</evidence>
<gene>
    <name evidence="1" type="ORF">LCGC14_2360150</name>
</gene>
<accession>A0A0F9C6P8</accession>
<dbReference type="EMBL" id="LAZR01034549">
    <property type="protein sequence ID" value="KKL44993.1"/>
    <property type="molecule type" value="Genomic_DNA"/>
</dbReference>
<feature type="non-terminal residue" evidence="1">
    <location>
        <position position="1"/>
    </location>
</feature>
<dbReference type="AlphaFoldDB" id="A0A0F9C6P8"/>
<proteinExistence type="predicted"/>
<comment type="caution">
    <text evidence="1">The sequence shown here is derived from an EMBL/GenBank/DDBJ whole genome shotgun (WGS) entry which is preliminary data.</text>
</comment>
<name>A0A0F9C6P8_9ZZZZ</name>
<sequence>VAVAIREWYDTDSIERGRCGLKGREFALDPKIGMSSTEMCKRFVESVEAVFDTWKPRNRFTMYNTDISDREEKIVGLTKTKKKGIK</sequence>
<organism evidence="1">
    <name type="scientific">marine sediment metagenome</name>
    <dbReference type="NCBI Taxonomy" id="412755"/>
    <lineage>
        <taxon>unclassified sequences</taxon>
        <taxon>metagenomes</taxon>
        <taxon>ecological metagenomes</taxon>
    </lineage>
</organism>
<protein>
    <submittedName>
        <fullName evidence="1">Uncharacterized protein</fullName>
    </submittedName>
</protein>
<reference evidence="1" key="1">
    <citation type="journal article" date="2015" name="Nature">
        <title>Complex archaea that bridge the gap between prokaryotes and eukaryotes.</title>
        <authorList>
            <person name="Spang A."/>
            <person name="Saw J.H."/>
            <person name="Jorgensen S.L."/>
            <person name="Zaremba-Niedzwiedzka K."/>
            <person name="Martijn J."/>
            <person name="Lind A.E."/>
            <person name="van Eijk R."/>
            <person name="Schleper C."/>
            <person name="Guy L."/>
            <person name="Ettema T.J."/>
        </authorList>
    </citation>
    <scope>NUCLEOTIDE SEQUENCE</scope>
</reference>